<dbReference type="RefSeq" id="WP_349277591.1">
    <property type="nucleotide sequence ID" value="NZ_CBCSCU010000003.1"/>
</dbReference>
<accession>A0AAU7LNH8</accession>
<dbReference type="EMBL" id="CP157675">
    <property type="protein sequence ID" value="XBP69179.1"/>
    <property type="molecule type" value="Genomic_DNA"/>
</dbReference>
<organism evidence="1">
    <name type="scientific">Polaromonas hydrogenivorans</name>
    <dbReference type="NCBI Taxonomy" id="335476"/>
    <lineage>
        <taxon>Bacteria</taxon>
        <taxon>Pseudomonadati</taxon>
        <taxon>Pseudomonadota</taxon>
        <taxon>Betaproteobacteria</taxon>
        <taxon>Burkholderiales</taxon>
        <taxon>Comamonadaceae</taxon>
        <taxon>Polaromonas</taxon>
    </lineage>
</organism>
<name>A0AAU7LNH8_9BURK</name>
<dbReference type="AlphaFoldDB" id="A0AAU7LNH8"/>
<protein>
    <submittedName>
        <fullName evidence="1">Uncharacterized protein</fullName>
    </submittedName>
</protein>
<sequence length="171" mass="18850">MTDMTSGPSGAATLLEGRFNGRNEFAGLIRQALAAAAVQGWREIIWCDPDFADWPLGERLVAQALNDWARSGRKLTMLAANYDAVPRQHARFVAWRRTWSHVVECRRSATASAGSMPSALWSPGWTFERLDMERSTGVVSADAARRIALKERLNEFLLNSSAAFPATVLGL</sequence>
<evidence type="ECO:0000313" key="1">
    <source>
        <dbReference type="EMBL" id="XBP69179.1"/>
    </source>
</evidence>
<proteinExistence type="predicted"/>
<reference evidence="1" key="1">
    <citation type="submission" date="2024-05" db="EMBL/GenBank/DDBJ databases">
        <authorList>
            <person name="Bunk B."/>
            <person name="Swiderski J."/>
            <person name="Sproer C."/>
            <person name="Thiel V."/>
        </authorList>
    </citation>
    <scope>NUCLEOTIDE SEQUENCE</scope>
    <source>
        <strain evidence="1">DSM 17735</strain>
    </source>
</reference>
<gene>
    <name evidence="1" type="ORF">ABLV49_14885</name>
</gene>